<organism evidence="1">
    <name type="scientific">Klosneuvirus KNV1</name>
    <dbReference type="NCBI Taxonomy" id="1977640"/>
    <lineage>
        <taxon>Viruses</taxon>
        <taxon>Varidnaviria</taxon>
        <taxon>Bamfordvirae</taxon>
        <taxon>Nucleocytoviricota</taxon>
        <taxon>Megaviricetes</taxon>
        <taxon>Imitervirales</taxon>
        <taxon>Mimiviridae</taxon>
        <taxon>Klosneuvirinae</taxon>
        <taxon>Klosneuvirus</taxon>
    </lineage>
</organism>
<protein>
    <submittedName>
        <fullName evidence="1">Uncharacterized protein</fullName>
    </submittedName>
</protein>
<sequence>MKTVVFYAYYETLTAALNLDYFIKHAISHEEDILFIIIINDKKCSVPLPDYKNCIIINRENNGFDFGAHKCAIEVLKSKHKCSLEDLPFDYYIFMNSSVTGPFLPLYYPKNLHWSNIFISKITDKVKLVGTSITVLPHTDDGGYGPKVEGFCFATDKIGFNILANKNDIFMYHPTKYHVIIYGEYGMTKEIFKHGYSIDCLLYKYKDIDWSNSKNWPEPNHPSTRNGYDGINIHPFEVVFHKCFWNNPNDNGVAAEYFVKYIEWGKKIQFQYISS</sequence>
<evidence type="ECO:0000313" key="1">
    <source>
        <dbReference type="EMBL" id="ARF11779.1"/>
    </source>
</evidence>
<dbReference type="EMBL" id="KY684109">
    <property type="protein sequence ID" value="ARF11779.1"/>
    <property type="molecule type" value="Genomic_DNA"/>
</dbReference>
<reference evidence="1" key="1">
    <citation type="journal article" date="2017" name="Science">
        <title>Giant viruses with an expanded complement of translation system components.</title>
        <authorList>
            <person name="Schulz F."/>
            <person name="Yutin N."/>
            <person name="Ivanova N.N."/>
            <person name="Ortega D.R."/>
            <person name="Lee T.K."/>
            <person name="Vierheilig J."/>
            <person name="Daims H."/>
            <person name="Horn M."/>
            <person name="Wagner M."/>
            <person name="Jensen G.J."/>
            <person name="Kyrpides N.C."/>
            <person name="Koonin E.V."/>
            <person name="Woyke T."/>
        </authorList>
    </citation>
    <scope>NUCLEOTIDE SEQUENCE</scope>
    <source>
        <strain evidence="1">KNV1</strain>
    </source>
</reference>
<accession>A0A1V0SJ88</accession>
<name>A0A1V0SJ88_9VIRU</name>
<proteinExistence type="predicted"/>
<gene>
    <name evidence="1" type="ORF">Klosneuvirus_2_215</name>
</gene>